<accession>A0A2N5PDS9</accession>
<dbReference type="InterPro" id="IPR013747">
    <property type="entry name" value="ACP_syn_III_C"/>
</dbReference>
<dbReference type="Proteomes" id="UP000234891">
    <property type="component" value="Unassembled WGS sequence"/>
</dbReference>
<dbReference type="PANTHER" id="PTHR43091">
    <property type="entry name" value="3-OXOACYL-[ACYL-CARRIER-PROTEIN] SYNTHASE"/>
    <property type="match status" value="1"/>
</dbReference>
<dbReference type="EMBL" id="NIHS01000008">
    <property type="protein sequence ID" value="PLT73296.1"/>
    <property type="molecule type" value="Genomic_DNA"/>
</dbReference>
<comment type="catalytic activity">
    <reaction evidence="12">
        <text>2-methylpropanoyl-CoA + malonyl-[ACP] + H(+) = 4-methyl-3-oxopentanoyl-[ACP] + CO2 + CoA</text>
        <dbReference type="Rhea" id="RHEA:42268"/>
        <dbReference type="Rhea" id="RHEA-COMP:9623"/>
        <dbReference type="Rhea" id="RHEA-COMP:9940"/>
        <dbReference type="ChEBI" id="CHEBI:15378"/>
        <dbReference type="ChEBI" id="CHEBI:16526"/>
        <dbReference type="ChEBI" id="CHEBI:57287"/>
        <dbReference type="ChEBI" id="CHEBI:57338"/>
        <dbReference type="ChEBI" id="CHEBI:78449"/>
        <dbReference type="ChEBI" id="CHEBI:78820"/>
        <dbReference type="EC" id="2.3.1.300"/>
    </reaction>
    <physiologicalReaction direction="left-to-right" evidence="12">
        <dbReference type="Rhea" id="RHEA:42269"/>
    </physiologicalReaction>
</comment>
<keyword evidence="9 14" id="KW-0012">Acyltransferase</keyword>
<feature type="domain" description="Beta-ketoacyl-[acyl-carrier-protein] synthase III N-terminal" evidence="16">
    <location>
        <begin position="105"/>
        <end position="180"/>
    </location>
</feature>
<dbReference type="SUPFAM" id="SSF53901">
    <property type="entry name" value="Thiolase-like"/>
    <property type="match status" value="1"/>
</dbReference>
<dbReference type="CDD" id="cd00830">
    <property type="entry name" value="KAS_III"/>
    <property type="match status" value="1"/>
</dbReference>
<evidence type="ECO:0000313" key="20">
    <source>
        <dbReference type="Proteomes" id="UP000234840"/>
    </source>
</evidence>
<evidence type="ECO:0000259" key="16">
    <source>
        <dbReference type="Pfam" id="PF08545"/>
    </source>
</evidence>
<comment type="caution">
    <text evidence="18">The sequence shown here is derived from an EMBL/GenBank/DDBJ whole genome shotgun (WGS) entry which is preliminary data.</text>
</comment>
<dbReference type="NCBIfam" id="NF006829">
    <property type="entry name" value="PRK09352.1"/>
    <property type="match status" value="1"/>
</dbReference>
<evidence type="ECO:0000256" key="4">
    <source>
        <dbReference type="ARBA" id="ARBA00022679"/>
    </source>
</evidence>
<comment type="catalytic activity">
    <reaction evidence="11">
        <text>(2S)-2-methylbutanoyl-CoA + malonyl-[ACP] + H(+) = (4S)-4-methyl-3-oxohexanoyl-[ACP] + CO2 + CoA</text>
        <dbReference type="Rhea" id="RHEA:42276"/>
        <dbReference type="Rhea" id="RHEA-COMP:9623"/>
        <dbReference type="Rhea" id="RHEA-COMP:17148"/>
        <dbReference type="ChEBI" id="CHEBI:15378"/>
        <dbReference type="ChEBI" id="CHEBI:16526"/>
        <dbReference type="ChEBI" id="CHEBI:57287"/>
        <dbReference type="ChEBI" id="CHEBI:78449"/>
        <dbReference type="ChEBI" id="CHEBI:88166"/>
        <dbReference type="ChEBI" id="CHEBI:167462"/>
        <dbReference type="EC" id="2.3.1.300"/>
    </reaction>
    <physiologicalReaction direction="left-to-right" evidence="11">
        <dbReference type="Rhea" id="RHEA:42277"/>
    </physiologicalReaction>
</comment>
<evidence type="ECO:0000256" key="3">
    <source>
        <dbReference type="ARBA" id="ARBA00022516"/>
    </source>
</evidence>
<dbReference type="GO" id="GO:0005737">
    <property type="term" value="C:cytoplasm"/>
    <property type="evidence" value="ECO:0007669"/>
    <property type="project" value="UniProtKB-SubCell"/>
</dbReference>
<dbReference type="PANTHER" id="PTHR43091:SF1">
    <property type="entry name" value="BETA-KETOACYL-[ACYL-CARRIER-PROTEIN] SYNTHASE III, CHLOROPLASTIC"/>
    <property type="match status" value="1"/>
</dbReference>
<reference evidence="20 21" key="1">
    <citation type="journal article" date="2017" name="Genome Med.">
        <title>A novel Ruminococcus gnavus clade enriched in inflammatory bowel disease patients.</title>
        <authorList>
            <person name="Hall A.B."/>
            <person name="Yassour M."/>
            <person name="Sauk J."/>
            <person name="Garner A."/>
            <person name="Jiang X."/>
            <person name="Arthur T."/>
            <person name="Lagoudas G.K."/>
            <person name="Vatanen T."/>
            <person name="Fornelos N."/>
            <person name="Wilson R."/>
            <person name="Bertha M."/>
            <person name="Cohen M."/>
            <person name="Garber J."/>
            <person name="Khalili H."/>
            <person name="Gevers D."/>
            <person name="Ananthakrishnan A.N."/>
            <person name="Kugathasan S."/>
            <person name="Lander E.S."/>
            <person name="Blainey P."/>
            <person name="Vlamakis H."/>
            <person name="Xavier R.J."/>
            <person name="Huttenhower C."/>
        </authorList>
    </citation>
    <scope>NUCLEOTIDE SEQUENCE [LARGE SCALE GENOMIC DNA]</scope>
    <source>
        <strain evidence="17 21">RJX1118</strain>
        <strain evidence="18 22">RJX1124</strain>
        <strain evidence="19 20">RJX1128</strain>
    </source>
</reference>
<feature type="active site" evidence="14">
    <location>
        <position position="111"/>
    </location>
</feature>
<organism evidence="18 22">
    <name type="scientific">Mediterraneibacter gnavus</name>
    <name type="common">Ruminococcus gnavus</name>
    <dbReference type="NCBI Taxonomy" id="33038"/>
    <lineage>
        <taxon>Bacteria</taxon>
        <taxon>Bacillati</taxon>
        <taxon>Bacillota</taxon>
        <taxon>Clostridia</taxon>
        <taxon>Lachnospirales</taxon>
        <taxon>Lachnospiraceae</taxon>
        <taxon>Mediterraneibacter</taxon>
    </lineage>
</organism>
<sequence length="320" mass="35162">MTGRICGTGSYVPARIVENEELANLVDTNDAWIRERTGIARRHLAEQETTSYMAAMAAKRALAQAGMLAEEVDLILVATSTPETVFPCTACEVQREIQAEHAAGFDLNAACSGFLFALQTAQAYIRAGIYRTALVIGADSMSHVVDWRDRSTCILFGDGAGAVVLRAEEGGMFVQAAHSDGRKGAVLTGYSRHRKDWDAPGREKDAYIQMDGQSVFKFAVRRVPEIVEELLQKAQTEKEEISYFFLHQANQRIIEAAAKRIGAELSRFPMNLQEYGNTSAASIPILLDEWNRKGRLQKGDKLILAGFGAGLSWAGSLLEW</sequence>
<comment type="pathway">
    <text evidence="1 14">Lipid metabolism; fatty acid biosynthesis.</text>
</comment>
<evidence type="ECO:0000256" key="5">
    <source>
        <dbReference type="ARBA" id="ARBA00022832"/>
    </source>
</evidence>
<dbReference type="EMBL" id="NIHW01000017">
    <property type="protein sequence ID" value="PLT86719.1"/>
    <property type="molecule type" value="Genomic_DNA"/>
</dbReference>
<dbReference type="EMBL" id="NIHM01000025">
    <property type="protein sequence ID" value="PLT52789.1"/>
    <property type="molecule type" value="Genomic_DNA"/>
</dbReference>
<evidence type="ECO:0000256" key="1">
    <source>
        <dbReference type="ARBA" id="ARBA00005194"/>
    </source>
</evidence>
<evidence type="ECO:0000256" key="9">
    <source>
        <dbReference type="ARBA" id="ARBA00023315"/>
    </source>
</evidence>
<dbReference type="RefSeq" id="WP_101870475.1">
    <property type="nucleotide sequence ID" value="NZ_CACRUK010000041.1"/>
</dbReference>
<evidence type="ECO:0000256" key="6">
    <source>
        <dbReference type="ARBA" id="ARBA00023098"/>
    </source>
</evidence>
<evidence type="ECO:0000256" key="7">
    <source>
        <dbReference type="ARBA" id="ARBA00023160"/>
    </source>
</evidence>
<evidence type="ECO:0000313" key="21">
    <source>
        <dbReference type="Proteomes" id="UP000234849"/>
    </source>
</evidence>
<dbReference type="AlphaFoldDB" id="A0A2N5PDS9"/>
<dbReference type="HAMAP" id="MF_01815">
    <property type="entry name" value="FabH"/>
    <property type="match status" value="1"/>
</dbReference>
<gene>
    <name evidence="14" type="primary">fabH</name>
    <name evidence="17" type="ORF">CDL18_13865</name>
    <name evidence="19" type="ORF">CDL20_08070</name>
    <name evidence="18" type="ORF">CDL26_06605</name>
</gene>
<feature type="region of interest" description="ACP-binding" evidence="14">
    <location>
        <begin position="248"/>
        <end position="252"/>
    </location>
</feature>
<comment type="subunit">
    <text evidence="14">Homodimer.</text>
</comment>
<dbReference type="InterPro" id="IPR013751">
    <property type="entry name" value="ACP_syn_III_N"/>
</dbReference>
<keyword evidence="8 14" id="KW-0511">Multifunctional enzyme</keyword>
<dbReference type="GO" id="GO:0033818">
    <property type="term" value="F:beta-ketoacyl-acyl-carrier-protein synthase III activity"/>
    <property type="evidence" value="ECO:0007669"/>
    <property type="project" value="UniProtKB-UniRule"/>
</dbReference>
<keyword evidence="6 14" id="KW-0443">Lipid metabolism</keyword>
<evidence type="ECO:0000256" key="13">
    <source>
        <dbReference type="ARBA" id="ARBA00052985"/>
    </source>
</evidence>
<evidence type="ECO:0000256" key="12">
    <source>
        <dbReference type="ARBA" id="ARBA00052467"/>
    </source>
</evidence>
<comment type="subcellular location">
    <subcellularLocation>
        <location evidence="14">Cytoplasm</location>
    </subcellularLocation>
</comment>
<dbReference type="Pfam" id="PF08541">
    <property type="entry name" value="ACP_syn_III_C"/>
    <property type="match status" value="1"/>
</dbReference>
<feature type="active site" evidence="14">
    <location>
        <position position="247"/>
    </location>
</feature>
<evidence type="ECO:0000256" key="2">
    <source>
        <dbReference type="ARBA" id="ARBA00008642"/>
    </source>
</evidence>
<keyword evidence="14" id="KW-0963">Cytoplasm</keyword>
<dbReference type="Gene3D" id="3.40.47.10">
    <property type="match status" value="1"/>
</dbReference>
<dbReference type="EC" id="2.3.1.180" evidence="14"/>
<dbReference type="FunFam" id="3.40.47.10:FF:000004">
    <property type="entry name" value="3-oxoacyl-[acyl-carrier-protein] synthase 3"/>
    <property type="match status" value="1"/>
</dbReference>
<evidence type="ECO:0000256" key="8">
    <source>
        <dbReference type="ARBA" id="ARBA00023268"/>
    </source>
</evidence>
<evidence type="ECO:0000313" key="17">
    <source>
        <dbReference type="EMBL" id="PLT52789.1"/>
    </source>
</evidence>
<comment type="similarity">
    <text evidence="2 14">Belongs to the thiolase-like superfamily. FabH family.</text>
</comment>
<proteinExistence type="inferred from homology"/>
<evidence type="ECO:0000256" key="10">
    <source>
        <dbReference type="ARBA" id="ARBA00051096"/>
    </source>
</evidence>
<feature type="active site" evidence="14">
    <location>
        <position position="277"/>
    </location>
</feature>
<dbReference type="Proteomes" id="UP000234849">
    <property type="component" value="Unassembled WGS sequence"/>
</dbReference>
<dbReference type="InterPro" id="IPR016039">
    <property type="entry name" value="Thiolase-like"/>
</dbReference>
<evidence type="ECO:0000313" key="19">
    <source>
        <dbReference type="EMBL" id="PLT86719.1"/>
    </source>
</evidence>
<name>A0A2N5PDS9_MEDGN</name>
<dbReference type="GO" id="GO:0006633">
    <property type="term" value="P:fatty acid biosynthetic process"/>
    <property type="evidence" value="ECO:0007669"/>
    <property type="project" value="UniProtKB-UniRule"/>
</dbReference>
<keyword evidence="4 14" id="KW-0808">Transferase</keyword>
<keyword evidence="3 14" id="KW-0444">Lipid biosynthesis</keyword>
<dbReference type="Pfam" id="PF08545">
    <property type="entry name" value="ACP_syn_III"/>
    <property type="match status" value="1"/>
</dbReference>
<comment type="catalytic activity">
    <reaction evidence="13">
        <text>3-methylbutanoyl-CoA + malonyl-[ACP] + H(+) = 5-methyl-3-oxohexanoyl-[ACP] + CO2 + CoA</text>
        <dbReference type="Rhea" id="RHEA:42272"/>
        <dbReference type="Rhea" id="RHEA-COMP:9623"/>
        <dbReference type="Rhea" id="RHEA-COMP:9941"/>
        <dbReference type="ChEBI" id="CHEBI:15378"/>
        <dbReference type="ChEBI" id="CHEBI:16526"/>
        <dbReference type="ChEBI" id="CHEBI:57287"/>
        <dbReference type="ChEBI" id="CHEBI:57345"/>
        <dbReference type="ChEBI" id="CHEBI:78449"/>
        <dbReference type="ChEBI" id="CHEBI:78822"/>
        <dbReference type="EC" id="2.3.1.300"/>
    </reaction>
    <physiologicalReaction direction="left-to-right" evidence="13">
        <dbReference type="Rhea" id="RHEA:42273"/>
    </physiologicalReaction>
</comment>
<dbReference type="InterPro" id="IPR004655">
    <property type="entry name" value="FabH"/>
</dbReference>
<dbReference type="Proteomes" id="UP000234840">
    <property type="component" value="Unassembled WGS sequence"/>
</dbReference>
<evidence type="ECO:0000256" key="14">
    <source>
        <dbReference type="HAMAP-Rule" id="MF_01815"/>
    </source>
</evidence>
<comment type="catalytic activity">
    <reaction evidence="10">
        <text>malonyl-[ACP] + acetyl-CoA + H(+) = 3-oxobutanoyl-[ACP] + CO2 + CoA</text>
        <dbReference type="Rhea" id="RHEA:12080"/>
        <dbReference type="Rhea" id="RHEA-COMP:9623"/>
        <dbReference type="Rhea" id="RHEA-COMP:9625"/>
        <dbReference type="ChEBI" id="CHEBI:15378"/>
        <dbReference type="ChEBI" id="CHEBI:16526"/>
        <dbReference type="ChEBI" id="CHEBI:57287"/>
        <dbReference type="ChEBI" id="CHEBI:57288"/>
        <dbReference type="ChEBI" id="CHEBI:78449"/>
        <dbReference type="ChEBI" id="CHEBI:78450"/>
        <dbReference type="EC" id="2.3.1.180"/>
    </reaction>
    <physiologicalReaction direction="left-to-right" evidence="10">
        <dbReference type="Rhea" id="RHEA:12081"/>
    </physiologicalReaction>
</comment>
<keyword evidence="7 14" id="KW-0275">Fatty acid biosynthesis</keyword>
<evidence type="ECO:0000256" key="11">
    <source>
        <dbReference type="ARBA" id="ARBA00052407"/>
    </source>
</evidence>
<comment type="domain">
    <text evidence="14">The last Arg residue of the ACP-binding site is essential for the weak association between ACP/AcpP and FabH.</text>
</comment>
<evidence type="ECO:0000313" key="22">
    <source>
        <dbReference type="Proteomes" id="UP000234891"/>
    </source>
</evidence>
<evidence type="ECO:0000259" key="15">
    <source>
        <dbReference type="Pfam" id="PF08541"/>
    </source>
</evidence>
<dbReference type="UniPathway" id="UPA00094"/>
<keyword evidence="5 14" id="KW-0276">Fatty acid metabolism</keyword>
<evidence type="ECO:0000313" key="18">
    <source>
        <dbReference type="EMBL" id="PLT73296.1"/>
    </source>
</evidence>
<comment type="function">
    <text evidence="14">Catalyzes the condensation reaction of fatty acid synthesis by the addition to an acyl acceptor of two carbons from malonyl-ACP. Catalyzes the first condensation reaction which initiates fatty acid synthesis and may therefore play a role in governing the total rate of fatty acid production. Possesses both acetoacetyl-ACP synthase and acetyl transacylase activities. Its substrate specificity determines the biosynthesis of branched-chain and/or straight-chain of fatty acids.</text>
</comment>
<protein>
    <recommendedName>
        <fullName evidence="14">Beta-ketoacyl-[acyl-carrier-protein] synthase III</fullName>
        <shortName evidence="14">Beta-ketoacyl-ACP synthase III</shortName>
        <shortName evidence="14">KAS III</shortName>
        <ecNumber evidence="14">2.3.1.180</ecNumber>
    </recommendedName>
    <alternativeName>
        <fullName evidence="14">3-oxoacyl-[acyl-carrier-protein] synthase 3</fullName>
    </alternativeName>
    <alternativeName>
        <fullName evidence="14">3-oxoacyl-[acyl-carrier-protein] synthase III</fullName>
    </alternativeName>
</protein>
<dbReference type="NCBIfam" id="TIGR00747">
    <property type="entry name" value="fabH"/>
    <property type="match status" value="1"/>
</dbReference>
<dbReference type="GO" id="GO:0004315">
    <property type="term" value="F:3-oxoacyl-[acyl-carrier-protein] synthase activity"/>
    <property type="evidence" value="ECO:0007669"/>
    <property type="project" value="InterPro"/>
</dbReference>
<feature type="domain" description="Beta-ketoacyl-[acyl-carrier-protein] synthase III C-terminal" evidence="15">
    <location>
        <begin position="231"/>
        <end position="320"/>
    </location>
</feature>